<organism evidence="4 5">
    <name type="scientific">Candidatus Desulfacyla euxinica</name>
    <dbReference type="NCBI Taxonomy" id="2841693"/>
    <lineage>
        <taxon>Bacteria</taxon>
        <taxon>Deltaproteobacteria</taxon>
        <taxon>Candidatus Desulfacyla</taxon>
    </lineage>
</organism>
<dbReference type="Gene3D" id="3.40.50.2300">
    <property type="match status" value="2"/>
</dbReference>
<evidence type="ECO:0000256" key="1">
    <source>
        <dbReference type="ARBA" id="ARBA00010062"/>
    </source>
</evidence>
<dbReference type="PANTHER" id="PTHR30483">
    <property type="entry name" value="LEUCINE-SPECIFIC-BINDING PROTEIN"/>
    <property type="match status" value="1"/>
</dbReference>
<proteinExistence type="inferred from homology"/>
<dbReference type="InterPro" id="IPR051010">
    <property type="entry name" value="BCAA_transport"/>
</dbReference>
<dbReference type="Proteomes" id="UP000650524">
    <property type="component" value="Unassembled WGS sequence"/>
</dbReference>
<feature type="domain" description="Leucine-binding protein" evidence="3">
    <location>
        <begin position="31"/>
        <end position="374"/>
    </location>
</feature>
<dbReference type="Pfam" id="PF13458">
    <property type="entry name" value="Peripla_BP_6"/>
    <property type="match status" value="1"/>
</dbReference>
<accession>A0A8J6MYP8</accession>
<dbReference type="CDD" id="cd06340">
    <property type="entry name" value="PBP1_ABC_ligand_binding-like"/>
    <property type="match status" value="1"/>
</dbReference>
<dbReference type="PANTHER" id="PTHR30483:SF37">
    <property type="entry name" value="ABC TRANSPORTER SUBSTRATE-BINDING PROTEIN"/>
    <property type="match status" value="1"/>
</dbReference>
<reference evidence="4 5" key="1">
    <citation type="submission" date="2020-08" db="EMBL/GenBank/DDBJ databases">
        <title>Bridging the membrane lipid divide: bacteria of the FCB group superphylum have the potential to synthesize archaeal ether lipids.</title>
        <authorList>
            <person name="Villanueva L."/>
            <person name="Von Meijenfeldt F.A.B."/>
            <person name="Westbye A.B."/>
            <person name="Yadav S."/>
            <person name="Hopmans E.C."/>
            <person name="Dutilh B.E."/>
            <person name="Sinninghe Damste J.S."/>
        </authorList>
    </citation>
    <scope>NUCLEOTIDE SEQUENCE [LARGE SCALE GENOMIC DNA]</scope>
    <source>
        <strain evidence="4">NIOZ-UU27</strain>
    </source>
</reference>
<dbReference type="InterPro" id="IPR028082">
    <property type="entry name" value="Peripla_BP_I"/>
</dbReference>
<name>A0A8J6MYP8_9DELT</name>
<comment type="similarity">
    <text evidence="1">Belongs to the leucine-binding protein family.</text>
</comment>
<dbReference type="InterPro" id="IPR028081">
    <property type="entry name" value="Leu-bd"/>
</dbReference>
<dbReference type="SUPFAM" id="SSF53822">
    <property type="entry name" value="Periplasmic binding protein-like I"/>
    <property type="match status" value="1"/>
</dbReference>
<protein>
    <submittedName>
        <fullName evidence="4">ABC transporter substrate-binding protein</fullName>
    </submittedName>
</protein>
<gene>
    <name evidence="4" type="ORF">H8E19_04000</name>
</gene>
<comment type="caution">
    <text evidence="4">The sequence shown here is derived from an EMBL/GenBank/DDBJ whole genome shotgun (WGS) entry which is preliminary data.</text>
</comment>
<evidence type="ECO:0000313" key="5">
    <source>
        <dbReference type="Proteomes" id="UP000650524"/>
    </source>
</evidence>
<evidence type="ECO:0000313" key="4">
    <source>
        <dbReference type="EMBL" id="MBC8176546.1"/>
    </source>
</evidence>
<dbReference type="EMBL" id="JACNJD010000143">
    <property type="protein sequence ID" value="MBC8176546.1"/>
    <property type="molecule type" value="Genomic_DNA"/>
</dbReference>
<evidence type="ECO:0000259" key="3">
    <source>
        <dbReference type="Pfam" id="PF13458"/>
    </source>
</evidence>
<dbReference type="AlphaFoldDB" id="A0A8J6MYP8"/>
<keyword evidence="2" id="KW-0732">Signal</keyword>
<sequence length="437" mass="46906">MKSMLRSGMVILSVLAIIGFIVPSGALAVKEIKIGVIYPLTGGAAAAGRELRAGVELAAKIANSGMADLPMTMAQNKGIKNLGGAKIKLIFKDHEGNPTLGADLAKKLILDDKVDGILGCYFSSVTKTVSAVCEQYGIPMINGSSTSPALTKRGFKWFWRTTPHDKWFTKDLFELLVGLTKGKVQGVKAVPKKDIINLASACEKTEWGSHVSGLIKEFAKEYDFKLKKSLLYAAKSADLSSEVRSLKASRADVMLFASYTSDAILMVKTLKAQKAHPKIIWGQDAGFEKPEFRSTLGDSISGILTRTVFLPKVMDLKKLAGQVNKLYKEKTGNDLGGASARAFTGLQTWVAVLEKAGSTKPAKIQAAANALYIPGKELVVPWQGIKFSTSGDELGQNVLGSGLIGQYQKGKDGKIGLEIVYPFDVSSADMIFPFAGF</sequence>
<evidence type="ECO:0000256" key="2">
    <source>
        <dbReference type="ARBA" id="ARBA00022729"/>
    </source>
</evidence>